<evidence type="ECO:0000313" key="6">
    <source>
        <dbReference type="Proteomes" id="UP000217881"/>
    </source>
</evidence>
<feature type="region of interest" description="Disordered" evidence="1">
    <location>
        <begin position="1"/>
        <end position="39"/>
    </location>
</feature>
<dbReference type="RefSeq" id="WP_069599320.1">
    <property type="nucleotide sequence ID" value="NZ_CP017150.1"/>
</dbReference>
<keyword evidence="2" id="KW-0812">Transmembrane</keyword>
<dbReference type="KEGG" id="blin:BLSMQ_0374"/>
<evidence type="ECO:0000313" key="5">
    <source>
        <dbReference type="Proteomes" id="UP000094793"/>
    </source>
</evidence>
<dbReference type="PATRIC" id="fig|1703.10.peg.388"/>
<protein>
    <submittedName>
        <fullName evidence="3">Uncharacterized protein</fullName>
    </submittedName>
</protein>
<evidence type="ECO:0000256" key="2">
    <source>
        <dbReference type="SAM" id="Phobius"/>
    </source>
</evidence>
<feature type="transmembrane region" description="Helical" evidence="2">
    <location>
        <begin position="46"/>
        <end position="70"/>
    </location>
</feature>
<name>A0A1D7VZF8_BREAU</name>
<evidence type="ECO:0000313" key="4">
    <source>
        <dbReference type="EMBL" id="PCC52540.1"/>
    </source>
</evidence>
<dbReference type="EMBL" id="NRHA01000020">
    <property type="protein sequence ID" value="PCC52540.1"/>
    <property type="molecule type" value="Genomic_DNA"/>
</dbReference>
<dbReference type="AlphaFoldDB" id="A0A1D7VZF8"/>
<keyword evidence="2" id="KW-1133">Transmembrane helix</keyword>
<reference evidence="4 6" key="3">
    <citation type="journal article" date="2017" name="Elife">
        <title>Extensive horizontal gene transfer in cheese-associated bacteria.</title>
        <authorList>
            <person name="Bonham K.S."/>
            <person name="Wolfe B.E."/>
            <person name="Dutton R.J."/>
        </authorList>
    </citation>
    <scope>NUCLEOTIDE SEQUENCE [LARGE SCALE GENOMIC DNA]</scope>
    <source>
        <strain evidence="4 6">738_8</strain>
    </source>
</reference>
<dbReference type="EMBL" id="CP017150">
    <property type="protein sequence ID" value="AOP52092.1"/>
    <property type="molecule type" value="Genomic_DNA"/>
</dbReference>
<proteinExistence type="predicted"/>
<reference evidence="3" key="1">
    <citation type="submission" date="2016-09" db="EMBL/GenBank/DDBJ databases">
        <title>Complete Genome Sequence of Brevibacterium aurantiacum SMQ-1335.</title>
        <authorList>
            <person name="de Melo A.G."/>
            <person name="Labrie S.J."/>
            <person name="Dumaresq J."/>
            <person name="Roberts R.J."/>
            <person name="Tremblay D.M."/>
            <person name="Moineau S."/>
        </authorList>
    </citation>
    <scope>NUCLEOTIDE SEQUENCE</scope>
    <source>
        <strain evidence="3">SMQ-1335</strain>
    </source>
</reference>
<gene>
    <name evidence="3" type="ORF">BLSMQ_0374</name>
    <name evidence="4" type="ORF">CIK59_15700</name>
</gene>
<dbReference type="OrthoDB" id="3261230at2"/>
<evidence type="ECO:0000256" key="1">
    <source>
        <dbReference type="SAM" id="MobiDB-lite"/>
    </source>
</evidence>
<dbReference type="Proteomes" id="UP000217881">
    <property type="component" value="Unassembled WGS sequence"/>
</dbReference>
<accession>A0A2A3ZLI6</accession>
<reference evidence="5" key="2">
    <citation type="submission" date="2016-09" db="EMBL/GenBank/DDBJ databases">
        <title>Complete Genome Sequence of Brevibacterium linens SMQ-1335.</title>
        <authorList>
            <person name="de Melo A.G."/>
            <person name="Labrie S.J."/>
            <person name="Dumaresq J."/>
            <person name="Roberts R.J."/>
            <person name="Tremblay D.M."/>
            <person name="Moineau S."/>
        </authorList>
    </citation>
    <scope>NUCLEOTIDE SEQUENCE [LARGE SCALE GENOMIC DNA]</scope>
    <source>
        <strain evidence="5">SMQ-1335</strain>
    </source>
</reference>
<organism evidence="3 5">
    <name type="scientific">Brevibacterium aurantiacum</name>
    <dbReference type="NCBI Taxonomy" id="273384"/>
    <lineage>
        <taxon>Bacteria</taxon>
        <taxon>Bacillati</taxon>
        <taxon>Actinomycetota</taxon>
        <taxon>Actinomycetes</taxon>
        <taxon>Micrococcales</taxon>
        <taxon>Brevibacteriaceae</taxon>
        <taxon>Brevibacterium</taxon>
    </lineage>
</organism>
<accession>A0A1D7VZF8</accession>
<feature type="compositionally biased region" description="Low complexity" evidence="1">
    <location>
        <begin position="9"/>
        <end position="19"/>
    </location>
</feature>
<sequence>MMNSDPAAQPHHQSGPHQPGGHEPEQFHNTPLSPSPVTPPRARKHIWFGLGGVAVGFLLGAGLVGGILGINSLAAANDHAAKAGLIADAYETCTLDSVDGATLSVDKMSIDVSGAGKYFGPDITDVHCLGDALGMPDSVSSRMGQTRALDGTQTADWDSFTVSWNYHPDDGLGAIFEYVPES</sequence>
<dbReference type="eggNOG" id="ENOG5033000">
    <property type="taxonomic scope" value="Bacteria"/>
</dbReference>
<dbReference type="Proteomes" id="UP000094793">
    <property type="component" value="Chromosome"/>
</dbReference>
<evidence type="ECO:0000313" key="3">
    <source>
        <dbReference type="EMBL" id="AOP52092.1"/>
    </source>
</evidence>
<keyword evidence="2" id="KW-0472">Membrane</keyword>